<dbReference type="PANTHER" id="PTHR23104:SF1">
    <property type="entry name" value="EF-HAND DOMAIN-CONTAINING PROTEIN"/>
    <property type="match status" value="1"/>
</dbReference>
<feature type="chain" id="PRO_5046692589" description="EF-hand domain-containing protein" evidence="4">
    <location>
        <begin position="24"/>
        <end position="179"/>
    </location>
</feature>
<keyword evidence="2" id="KW-0677">Repeat</keyword>
<evidence type="ECO:0000313" key="6">
    <source>
        <dbReference type="EMBL" id="KAG7302213.1"/>
    </source>
</evidence>
<sequence>MISIPLSPAGCLTLLWQLSLSLALRRGPHHPHGQQPVDHQHHHYTPRGAESLTQEEDVLRDAKHIEEDSAHLTAEMVAQMSPEELEFHYFQAHDFDRNNKLDGLEMLKAVYHMTEHNQNPDTDKSIEPESNEIVDYVALVDKTLALDDKDNDGYISYLEYRKARLHDPKGRTHRVLAQD</sequence>
<accession>A0ABQ7QE28</accession>
<dbReference type="PANTHER" id="PTHR23104">
    <property type="entry name" value="MULTIPLE COAGULATION FACTOR DEFICIENCY PROTEIN 2 NEURAL STEM CELL DERIVED NEURONAL SURVIVAL PROTEIN"/>
    <property type="match status" value="1"/>
</dbReference>
<dbReference type="EMBL" id="JAHIBW010000018">
    <property type="protein sequence ID" value="KAG7302213.1"/>
    <property type="molecule type" value="Genomic_DNA"/>
</dbReference>
<dbReference type="Pfam" id="PF13499">
    <property type="entry name" value="EF-hand_7"/>
    <property type="match status" value="1"/>
</dbReference>
<keyword evidence="1 4" id="KW-0732">Signal</keyword>
<keyword evidence="7" id="KW-1185">Reference proteome</keyword>
<gene>
    <name evidence="6" type="ORF">JYU34_013691</name>
</gene>
<evidence type="ECO:0000256" key="4">
    <source>
        <dbReference type="SAM" id="SignalP"/>
    </source>
</evidence>
<organism evidence="6 7">
    <name type="scientific">Plutella xylostella</name>
    <name type="common">Diamondback moth</name>
    <name type="synonym">Plutella maculipennis</name>
    <dbReference type="NCBI Taxonomy" id="51655"/>
    <lineage>
        <taxon>Eukaryota</taxon>
        <taxon>Metazoa</taxon>
        <taxon>Ecdysozoa</taxon>
        <taxon>Arthropoda</taxon>
        <taxon>Hexapoda</taxon>
        <taxon>Insecta</taxon>
        <taxon>Pterygota</taxon>
        <taxon>Neoptera</taxon>
        <taxon>Endopterygota</taxon>
        <taxon>Lepidoptera</taxon>
        <taxon>Glossata</taxon>
        <taxon>Ditrysia</taxon>
        <taxon>Yponomeutoidea</taxon>
        <taxon>Plutellidae</taxon>
        <taxon>Plutella</taxon>
    </lineage>
</organism>
<proteinExistence type="predicted"/>
<dbReference type="PROSITE" id="PS00018">
    <property type="entry name" value="EF_HAND_1"/>
    <property type="match status" value="2"/>
</dbReference>
<dbReference type="PROSITE" id="PS50222">
    <property type="entry name" value="EF_HAND_2"/>
    <property type="match status" value="1"/>
</dbReference>
<comment type="caution">
    <text evidence="6">The sequence shown here is derived from an EMBL/GenBank/DDBJ whole genome shotgun (WGS) entry which is preliminary data.</text>
</comment>
<dbReference type="InterPro" id="IPR052110">
    <property type="entry name" value="MCFD2-like"/>
</dbReference>
<dbReference type="Gene3D" id="1.10.238.10">
    <property type="entry name" value="EF-hand"/>
    <property type="match status" value="1"/>
</dbReference>
<protein>
    <recommendedName>
        <fullName evidence="5">EF-hand domain-containing protein</fullName>
    </recommendedName>
</protein>
<dbReference type="InterPro" id="IPR018247">
    <property type="entry name" value="EF_Hand_1_Ca_BS"/>
</dbReference>
<dbReference type="InterPro" id="IPR011992">
    <property type="entry name" value="EF-hand-dom_pair"/>
</dbReference>
<evidence type="ECO:0000256" key="2">
    <source>
        <dbReference type="ARBA" id="ARBA00022737"/>
    </source>
</evidence>
<evidence type="ECO:0000256" key="3">
    <source>
        <dbReference type="ARBA" id="ARBA00022837"/>
    </source>
</evidence>
<keyword evidence="3" id="KW-0106">Calcium</keyword>
<dbReference type="Proteomes" id="UP000823941">
    <property type="component" value="Chromosome 18"/>
</dbReference>
<dbReference type="SUPFAM" id="SSF47473">
    <property type="entry name" value="EF-hand"/>
    <property type="match status" value="1"/>
</dbReference>
<dbReference type="InterPro" id="IPR002048">
    <property type="entry name" value="EF_hand_dom"/>
</dbReference>
<evidence type="ECO:0000313" key="7">
    <source>
        <dbReference type="Proteomes" id="UP000823941"/>
    </source>
</evidence>
<evidence type="ECO:0000256" key="1">
    <source>
        <dbReference type="ARBA" id="ARBA00022729"/>
    </source>
</evidence>
<reference evidence="6 7" key="1">
    <citation type="submission" date="2021-06" db="EMBL/GenBank/DDBJ databases">
        <title>A haploid diamondback moth (Plutella xylostella L.) genome assembly resolves 31 chromosomes and identifies a diamide resistance mutation.</title>
        <authorList>
            <person name="Ward C.M."/>
            <person name="Perry K.D."/>
            <person name="Baker G."/>
            <person name="Powis K."/>
            <person name="Heckel D.G."/>
            <person name="Baxter S.W."/>
        </authorList>
    </citation>
    <scope>NUCLEOTIDE SEQUENCE [LARGE SCALE GENOMIC DNA]</scope>
    <source>
        <strain evidence="6 7">LV</strain>
        <tissue evidence="6">Single pupa</tissue>
    </source>
</reference>
<feature type="domain" description="EF-hand" evidence="5">
    <location>
        <begin position="135"/>
        <end position="170"/>
    </location>
</feature>
<feature type="signal peptide" evidence="4">
    <location>
        <begin position="1"/>
        <end position="23"/>
    </location>
</feature>
<name>A0ABQ7QE28_PLUXY</name>
<evidence type="ECO:0000259" key="5">
    <source>
        <dbReference type="PROSITE" id="PS50222"/>
    </source>
</evidence>